<evidence type="ECO:0000256" key="1">
    <source>
        <dbReference type="SAM" id="MobiDB-lite"/>
    </source>
</evidence>
<evidence type="ECO:0000313" key="4">
    <source>
        <dbReference type="WBParaSite" id="Gr19_v10_g16688.t1"/>
    </source>
</evidence>
<name>A0A914HGA4_GLORO</name>
<feature type="compositionally biased region" description="Basic and acidic residues" evidence="1">
    <location>
        <begin position="116"/>
        <end position="126"/>
    </location>
</feature>
<sequence>MDSLSTNPSFAAGSSVQTSSNDLTMEQIDSIFARLPPSDRDHYIKELARCRSQDIAAGSPIMLFLIGGSYFLNKKLKIGRFRVPFYILFGVGTLAISAVLFQTSCAQRVRQALADEHRKKQGHRGDTGQQMEFDGRARTTKSEFFQSEGQSPDMSGRGMHIQHSDKDNAGTAESPGWGSPSLSEFSDGPTFPGTSTSDDSARRTI</sequence>
<feature type="compositionally biased region" description="Polar residues" evidence="1">
    <location>
        <begin position="142"/>
        <end position="153"/>
    </location>
</feature>
<dbReference type="WBParaSite" id="Gr19_v10_g16688.t1">
    <property type="protein sequence ID" value="Gr19_v10_g16688.t1"/>
    <property type="gene ID" value="Gr19_v10_g16688"/>
</dbReference>
<accession>A0A914HGA4</accession>
<dbReference type="Proteomes" id="UP000887572">
    <property type="component" value="Unplaced"/>
</dbReference>
<dbReference type="AlphaFoldDB" id="A0A914HGA4"/>
<organism evidence="3 4">
    <name type="scientific">Globodera rostochiensis</name>
    <name type="common">Golden nematode worm</name>
    <name type="synonym">Heterodera rostochiensis</name>
    <dbReference type="NCBI Taxonomy" id="31243"/>
    <lineage>
        <taxon>Eukaryota</taxon>
        <taxon>Metazoa</taxon>
        <taxon>Ecdysozoa</taxon>
        <taxon>Nematoda</taxon>
        <taxon>Chromadorea</taxon>
        <taxon>Rhabditida</taxon>
        <taxon>Tylenchina</taxon>
        <taxon>Tylenchomorpha</taxon>
        <taxon>Tylenchoidea</taxon>
        <taxon>Heteroderidae</taxon>
        <taxon>Heteroderinae</taxon>
        <taxon>Globodera</taxon>
    </lineage>
</organism>
<feature type="region of interest" description="Disordered" evidence="1">
    <location>
        <begin position="141"/>
        <end position="205"/>
    </location>
</feature>
<evidence type="ECO:0000256" key="2">
    <source>
        <dbReference type="SAM" id="Phobius"/>
    </source>
</evidence>
<keyword evidence="3" id="KW-1185">Reference proteome</keyword>
<feature type="transmembrane region" description="Helical" evidence="2">
    <location>
        <begin position="84"/>
        <end position="101"/>
    </location>
</feature>
<keyword evidence="2" id="KW-0812">Transmembrane</keyword>
<keyword evidence="2" id="KW-1133">Transmembrane helix</keyword>
<keyword evidence="2" id="KW-0472">Membrane</keyword>
<feature type="transmembrane region" description="Helical" evidence="2">
    <location>
        <begin position="55"/>
        <end position="72"/>
    </location>
</feature>
<protein>
    <submittedName>
        <fullName evidence="4">Uncharacterized protein</fullName>
    </submittedName>
</protein>
<feature type="region of interest" description="Disordered" evidence="1">
    <location>
        <begin position="116"/>
        <end position="135"/>
    </location>
</feature>
<reference evidence="4" key="1">
    <citation type="submission" date="2022-11" db="UniProtKB">
        <authorList>
            <consortium name="WormBaseParasite"/>
        </authorList>
    </citation>
    <scope>IDENTIFICATION</scope>
</reference>
<evidence type="ECO:0000313" key="3">
    <source>
        <dbReference type="Proteomes" id="UP000887572"/>
    </source>
</evidence>
<proteinExistence type="predicted"/>